<gene>
    <name evidence="2" type="ORF">FYJ74_09350</name>
</gene>
<dbReference type="AlphaFoldDB" id="A0A6L5YDK6"/>
<comment type="caution">
    <text evidence="2">The sequence shown here is derived from an EMBL/GenBank/DDBJ whole genome shotgun (WGS) entry which is preliminary data.</text>
</comment>
<evidence type="ECO:0000313" key="3">
    <source>
        <dbReference type="Proteomes" id="UP000473699"/>
    </source>
</evidence>
<evidence type="ECO:0000259" key="1">
    <source>
        <dbReference type="PROSITE" id="PS51186"/>
    </source>
</evidence>
<dbReference type="SUPFAM" id="SSF55729">
    <property type="entry name" value="Acyl-CoA N-acyltransferases (Nat)"/>
    <property type="match status" value="1"/>
</dbReference>
<dbReference type="PROSITE" id="PS51186">
    <property type="entry name" value="GNAT"/>
    <property type="match status" value="1"/>
</dbReference>
<feature type="domain" description="N-acetyltransferase" evidence="1">
    <location>
        <begin position="1"/>
        <end position="178"/>
    </location>
</feature>
<dbReference type="Proteomes" id="UP000473699">
    <property type="component" value="Unassembled WGS sequence"/>
</dbReference>
<keyword evidence="3" id="KW-1185">Reference proteome</keyword>
<organism evidence="2 3">
    <name type="scientific">Pyramidobacter porci</name>
    <dbReference type="NCBI Taxonomy" id="2605789"/>
    <lineage>
        <taxon>Bacteria</taxon>
        <taxon>Thermotogati</taxon>
        <taxon>Synergistota</taxon>
        <taxon>Synergistia</taxon>
        <taxon>Synergistales</taxon>
        <taxon>Dethiosulfovibrionaceae</taxon>
        <taxon>Pyramidobacter</taxon>
    </lineage>
</organism>
<dbReference type="GO" id="GO:0016747">
    <property type="term" value="F:acyltransferase activity, transferring groups other than amino-acyl groups"/>
    <property type="evidence" value="ECO:0007669"/>
    <property type="project" value="InterPro"/>
</dbReference>
<keyword evidence="2" id="KW-0808">Transferase</keyword>
<dbReference type="Gene3D" id="3.40.630.30">
    <property type="match status" value="1"/>
</dbReference>
<dbReference type="Pfam" id="PF00583">
    <property type="entry name" value="Acetyltransf_1"/>
    <property type="match status" value="1"/>
</dbReference>
<accession>A0A6L5YDK6</accession>
<name>A0A6L5YDK6_9BACT</name>
<reference evidence="2 3" key="1">
    <citation type="submission" date="2019-08" db="EMBL/GenBank/DDBJ databases">
        <title>In-depth cultivation of the pig gut microbiome towards novel bacterial diversity and tailored functional studies.</title>
        <authorList>
            <person name="Wylensek D."/>
            <person name="Hitch T.C.A."/>
            <person name="Clavel T."/>
        </authorList>
    </citation>
    <scope>NUCLEOTIDE SEQUENCE [LARGE SCALE GENOMIC DNA]</scope>
    <source>
        <strain evidence="2 3">SM-530-WT-4B</strain>
    </source>
</reference>
<evidence type="ECO:0000313" key="2">
    <source>
        <dbReference type="EMBL" id="MST56235.1"/>
    </source>
</evidence>
<dbReference type="RefSeq" id="WP_154529317.1">
    <property type="nucleotide sequence ID" value="NZ_VUNH01000010.1"/>
</dbReference>
<dbReference type="EMBL" id="VUNH01000010">
    <property type="protein sequence ID" value="MST56235.1"/>
    <property type="molecule type" value="Genomic_DNA"/>
</dbReference>
<dbReference type="InterPro" id="IPR000182">
    <property type="entry name" value="GNAT_dom"/>
</dbReference>
<protein>
    <submittedName>
        <fullName evidence="2">GNAT family N-acetyltransferase</fullName>
    </submittedName>
</protein>
<proteinExistence type="predicted"/>
<dbReference type="InterPro" id="IPR016181">
    <property type="entry name" value="Acyl_CoA_acyltransferase"/>
</dbReference>
<sequence length="196" mass="22233">MIRRATGHDIDAVQQIYMELFAWERRHEAYSKWVSGVYPNRTTIRRAIAKQEMYALWDEKGKGKKIYAALAISREQPEDYARVNWKFRAPPRSVLVVRALCVSPLRFREGLGTQMMHFVMETASRMRCRAVRFDVWSGNVPAVKLCEKLGFRCAGRKSVVRFGVGADERAYYEWAPAGGAGNGTGRASPESSQGHA</sequence>